<proteinExistence type="predicted"/>
<reference evidence="2" key="1">
    <citation type="journal article" date="2020" name="G3 (Bethesda)">
        <title>High-Quality Assemblies for Three Invasive Social Wasps from the &lt;i&gt;Vespula&lt;/i&gt; Genus.</title>
        <authorList>
            <person name="Harrop T.W.R."/>
            <person name="Guhlin J."/>
            <person name="McLaughlin G.M."/>
            <person name="Permina E."/>
            <person name="Stockwell P."/>
            <person name="Gilligan J."/>
            <person name="Le Lec M.F."/>
            <person name="Gruber M.A.M."/>
            <person name="Quinn O."/>
            <person name="Lovegrove M."/>
            <person name="Duncan E.J."/>
            <person name="Remnant E.J."/>
            <person name="Van Eeckhoven J."/>
            <person name="Graham B."/>
            <person name="Knapp R.A."/>
            <person name="Langford K.W."/>
            <person name="Kronenberg Z."/>
            <person name="Press M.O."/>
            <person name="Eacker S.M."/>
            <person name="Wilson-Rankin E.E."/>
            <person name="Purcell J."/>
            <person name="Lester P.J."/>
            <person name="Dearden P.K."/>
        </authorList>
    </citation>
    <scope>NUCLEOTIDE SEQUENCE</scope>
    <source>
        <strain evidence="2">Linc-1</strain>
    </source>
</reference>
<name>A0A834MP26_VESGE</name>
<keyword evidence="3" id="KW-1185">Reference proteome</keyword>
<dbReference type="AlphaFoldDB" id="A0A834MP26"/>
<accession>A0A834MP26</accession>
<gene>
    <name evidence="2" type="ORF">HZH68_016898</name>
</gene>
<feature type="compositionally biased region" description="Pro residues" evidence="1">
    <location>
        <begin position="66"/>
        <end position="82"/>
    </location>
</feature>
<comment type="caution">
    <text evidence="2">The sequence shown here is derived from an EMBL/GenBank/DDBJ whole genome shotgun (WGS) entry which is preliminary data.</text>
</comment>
<protein>
    <submittedName>
        <fullName evidence="2">Uncharacterized protein</fullName>
    </submittedName>
</protein>
<evidence type="ECO:0000313" key="2">
    <source>
        <dbReference type="EMBL" id="KAF7379950.1"/>
    </source>
</evidence>
<dbReference type="EMBL" id="JACSDZ010000024">
    <property type="protein sequence ID" value="KAF7379950.1"/>
    <property type="molecule type" value="Genomic_DNA"/>
</dbReference>
<evidence type="ECO:0000313" key="3">
    <source>
        <dbReference type="Proteomes" id="UP000617340"/>
    </source>
</evidence>
<dbReference type="Proteomes" id="UP000617340">
    <property type="component" value="Unassembled WGS sequence"/>
</dbReference>
<evidence type="ECO:0000256" key="1">
    <source>
        <dbReference type="SAM" id="MobiDB-lite"/>
    </source>
</evidence>
<feature type="region of interest" description="Disordered" evidence="1">
    <location>
        <begin position="53"/>
        <end position="86"/>
    </location>
</feature>
<organism evidence="2 3">
    <name type="scientific">Vespula germanica</name>
    <name type="common">German yellow jacket</name>
    <name type="synonym">Paravespula germanica</name>
    <dbReference type="NCBI Taxonomy" id="30212"/>
    <lineage>
        <taxon>Eukaryota</taxon>
        <taxon>Metazoa</taxon>
        <taxon>Ecdysozoa</taxon>
        <taxon>Arthropoda</taxon>
        <taxon>Hexapoda</taxon>
        <taxon>Insecta</taxon>
        <taxon>Pterygota</taxon>
        <taxon>Neoptera</taxon>
        <taxon>Endopterygota</taxon>
        <taxon>Hymenoptera</taxon>
        <taxon>Apocrita</taxon>
        <taxon>Aculeata</taxon>
        <taxon>Vespoidea</taxon>
        <taxon>Vespidae</taxon>
        <taxon>Vespinae</taxon>
        <taxon>Vespula</taxon>
    </lineage>
</organism>
<sequence length="152" mass="16005">MIHLQQQQPARYCGHAEQARGQLVRRVPNTAVPVADQHQQQAATALLVSPTSGLSFPSPVTTTPPSLTPPSPPPPPPPPQSPPAATAAAILTLAATFFLDSFHPLSGSTPSVLRPPSRLVTFISFAVTRYAETATSKQMMSYKALTISTGGK</sequence>